<dbReference type="EMBL" id="UYYB01111319">
    <property type="protein sequence ID" value="VDM81076.1"/>
    <property type="molecule type" value="Genomic_DNA"/>
</dbReference>
<dbReference type="OrthoDB" id="5839864at2759"/>
<proteinExistence type="predicted"/>
<feature type="domain" description="SXP/RAL-2 family protein Ani s 5-like cation-binding" evidence="1">
    <location>
        <begin position="45"/>
        <end position="130"/>
    </location>
</feature>
<dbReference type="AlphaFoldDB" id="A0A3P7JCI2"/>
<evidence type="ECO:0000313" key="2">
    <source>
        <dbReference type="EMBL" id="VDM81076.1"/>
    </source>
</evidence>
<protein>
    <recommendedName>
        <fullName evidence="1">SXP/RAL-2 family protein Ani s 5-like cation-binding domain-containing protein</fullName>
    </recommendedName>
</protein>
<keyword evidence="3" id="KW-1185">Reference proteome</keyword>
<dbReference type="Proteomes" id="UP000270094">
    <property type="component" value="Unassembled WGS sequence"/>
</dbReference>
<dbReference type="InterPro" id="IPR003677">
    <property type="entry name" value="ANIS5_cation-bd"/>
</dbReference>
<dbReference type="Pfam" id="PF02520">
    <property type="entry name" value="ANIS5_cation-bd"/>
    <property type="match status" value="1"/>
</dbReference>
<accession>A0A3P7JCI2</accession>
<reference evidence="2 3" key="1">
    <citation type="submission" date="2018-11" db="EMBL/GenBank/DDBJ databases">
        <authorList>
            <consortium name="Pathogen Informatics"/>
        </authorList>
    </citation>
    <scope>NUCLEOTIDE SEQUENCE [LARGE SCALE GENOMIC DNA]</scope>
</reference>
<organism evidence="2 3">
    <name type="scientific">Strongylus vulgaris</name>
    <name type="common">Blood worm</name>
    <dbReference type="NCBI Taxonomy" id="40348"/>
    <lineage>
        <taxon>Eukaryota</taxon>
        <taxon>Metazoa</taxon>
        <taxon>Ecdysozoa</taxon>
        <taxon>Nematoda</taxon>
        <taxon>Chromadorea</taxon>
        <taxon>Rhabditida</taxon>
        <taxon>Rhabditina</taxon>
        <taxon>Rhabditomorpha</taxon>
        <taxon>Strongyloidea</taxon>
        <taxon>Strongylidae</taxon>
        <taxon>Strongylus</taxon>
    </lineage>
</organism>
<sequence length="200" mass="23138">MKKNFERFKNETEQLKLQVQEDVKNALLKLVEFFEELNAIENNRDQSLNKDELDEKLATWAEKYNMKKNFERFKNETEQLKLQVQEDVKNALLKLVEFFEELNAIENNRNITIAEGRRRTRELYETLNRRTFSAASCIINAFVPQLACSCTFGGCGGFGGGPRRGFGSKFGEFGLGGTWGWRGDGHHLHTHGHSIRNIYK</sequence>
<gene>
    <name evidence="2" type="ORF">SVUK_LOCUS16074</name>
</gene>
<name>A0A3P7JCI2_STRVU</name>
<evidence type="ECO:0000259" key="1">
    <source>
        <dbReference type="Pfam" id="PF02520"/>
    </source>
</evidence>
<evidence type="ECO:0000313" key="3">
    <source>
        <dbReference type="Proteomes" id="UP000270094"/>
    </source>
</evidence>